<sequence length="159" mass="17392">MAYCGHDVSTSFVIIMPRGISDKQKEWTSAQVKEGAQARATSCWSWVWGEEQRENQNEDSELGLDTFTVIKAVPAQMLWSAQAPTDLTPPVPPTADDDTVFLGVVPSPDAELTSMASPQSHDADSCSNLMEETKTFSSTESLRQLSQQLNGLVSEVPQE</sequence>
<reference evidence="1" key="2">
    <citation type="submission" date="2025-09" db="UniProtKB">
        <authorList>
            <consortium name="Ensembl"/>
        </authorList>
    </citation>
    <scope>IDENTIFICATION</scope>
</reference>
<protein>
    <submittedName>
        <fullName evidence="1">Uncharacterized protein</fullName>
    </submittedName>
</protein>
<gene>
    <name evidence="1" type="primary">LOC103742881</name>
</gene>
<reference evidence="1" key="1">
    <citation type="submission" date="2025-08" db="UniProtKB">
        <authorList>
            <consortium name="Ensembl"/>
        </authorList>
    </citation>
    <scope>IDENTIFICATION</scope>
</reference>
<evidence type="ECO:0000313" key="2">
    <source>
        <dbReference type="Proteomes" id="UP000694381"/>
    </source>
</evidence>
<evidence type="ECO:0000313" key="1">
    <source>
        <dbReference type="Ensembl" id="ENSNGAP00000020194.1"/>
    </source>
</evidence>
<name>A0A8C6RME0_NANGA</name>
<dbReference type="OMA" id="DPGQVFW"/>
<proteinExistence type="predicted"/>
<dbReference type="GeneTree" id="ENSGT01090000260597"/>
<dbReference type="Ensembl" id="ENSNGAT00000025861.1">
    <property type="protein sequence ID" value="ENSNGAP00000020194.1"/>
    <property type="gene ID" value="ENSNGAG00000019768.1"/>
</dbReference>
<keyword evidence="2" id="KW-1185">Reference proteome</keyword>
<dbReference type="AlphaFoldDB" id="A0A8C6RME0"/>
<accession>A0A8C6RME0</accession>
<dbReference type="Proteomes" id="UP000694381">
    <property type="component" value="Unassembled WGS sequence"/>
</dbReference>
<organism evidence="1 2">
    <name type="scientific">Nannospalax galili</name>
    <name type="common">Northern Israeli blind subterranean mole rat</name>
    <name type="synonym">Spalax galili</name>
    <dbReference type="NCBI Taxonomy" id="1026970"/>
    <lineage>
        <taxon>Eukaryota</taxon>
        <taxon>Metazoa</taxon>
        <taxon>Chordata</taxon>
        <taxon>Craniata</taxon>
        <taxon>Vertebrata</taxon>
        <taxon>Euteleostomi</taxon>
        <taxon>Mammalia</taxon>
        <taxon>Eutheria</taxon>
        <taxon>Euarchontoglires</taxon>
        <taxon>Glires</taxon>
        <taxon>Rodentia</taxon>
        <taxon>Myomorpha</taxon>
        <taxon>Muroidea</taxon>
        <taxon>Spalacidae</taxon>
        <taxon>Spalacinae</taxon>
        <taxon>Nannospalax</taxon>
    </lineage>
</organism>